<dbReference type="PANTHER" id="PTHR12015:SF186">
    <property type="entry name" value="C-C MOTIF CHEMOKINE 21-LIKE-RELATED"/>
    <property type="match status" value="1"/>
</dbReference>
<keyword evidence="1" id="KW-0472">Membrane</keyword>
<dbReference type="CDD" id="cd00169">
    <property type="entry name" value="Chemokine"/>
    <property type="match status" value="1"/>
</dbReference>
<feature type="transmembrane region" description="Helical" evidence="1">
    <location>
        <begin position="36"/>
        <end position="57"/>
    </location>
</feature>
<dbReference type="GO" id="GO:0005576">
    <property type="term" value="C:extracellular region"/>
    <property type="evidence" value="ECO:0007669"/>
    <property type="project" value="InterPro"/>
</dbReference>
<dbReference type="PANTHER" id="PTHR12015">
    <property type="entry name" value="SMALL INDUCIBLE CYTOKINE A"/>
    <property type="match status" value="1"/>
</dbReference>
<gene>
    <name evidence="3" type="ORF">JOB18_045982</name>
</gene>
<keyword evidence="4" id="KW-1185">Reference proteome</keyword>
<comment type="caution">
    <text evidence="3">The sequence shown here is derived from an EMBL/GenBank/DDBJ whole genome shotgun (WGS) entry which is preliminary data.</text>
</comment>
<accession>A0AAV6PID6</accession>
<dbReference type="Proteomes" id="UP000693946">
    <property type="component" value="Unassembled WGS sequence"/>
</dbReference>
<dbReference type="AlphaFoldDB" id="A0AAV6PID6"/>
<dbReference type="SMART" id="SM00199">
    <property type="entry name" value="SCY"/>
    <property type="match status" value="1"/>
</dbReference>
<evidence type="ECO:0000313" key="3">
    <source>
        <dbReference type="EMBL" id="KAG7466755.1"/>
    </source>
</evidence>
<proteinExistence type="predicted"/>
<dbReference type="GO" id="GO:0008009">
    <property type="term" value="F:chemokine activity"/>
    <property type="evidence" value="ECO:0007669"/>
    <property type="project" value="InterPro"/>
</dbReference>
<reference evidence="3 4" key="1">
    <citation type="journal article" date="2021" name="Sci. Rep.">
        <title>Chromosome anchoring in Senegalese sole (Solea senegalensis) reveals sex-associated markers and genome rearrangements in flatfish.</title>
        <authorList>
            <person name="Guerrero-Cozar I."/>
            <person name="Gomez-Garrido J."/>
            <person name="Berbel C."/>
            <person name="Martinez-Blanch J.F."/>
            <person name="Alioto T."/>
            <person name="Claros M.G."/>
            <person name="Gagnaire P.A."/>
            <person name="Manchado M."/>
        </authorList>
    </citation>
    <scope>NUCLEOTIDE SEQUENCE [LARGE SCALE GENOMIC DNA]</scope>
    <source>
        <strain evidence="3">Sse05_10M</strain>
    </source>
</reference>
<keyword evidence="1" id="KW-1133">Transmembrane helix</keyword>
<evidence type="ECO:0000259" key="2">
    <source>
        <dbReference type="SMART" id="SM00199"/>
    </source>
</evidence>
<keyword evidence="1" id="KW-0812">Transmembrane</keyword>
<dbReference type="Pfam" id="PF00048">
    <property type="entry name" value="IL8"/>
    <property type="match status" value="1"/>
</dbReference>
<dbReference type="InterPro" id="IPR001811">
    <property type="entry name" value="Chemokine_IL8-like_dom"/>
</dbReference>
<evidence type="ECO:0000256" key="1">
    <source>
        <dbReference type="SAM" id="Phobius"/>
    </source>
</evidence>
<organism evidence="3 4">
    <name type="scientific">Solea senegalensis</name>
    <name type="common">Senegalese sole</name>
    <dbReference type="NCBI Taxonomy" id="28829"/>
    <lineage>
        <taxon>Eukaryota</taxon>
        <taxon>Metazoa</taxon>
        <taxon>Chordata</taxon>
        <taxon>Craniata</taxon>
        <taxon>Vertebrata</taxon>
        <taxon>Euteleostomi</taxon>
        <taxon>Actinopterygii</taxon>
        <taxon>Neopterygii</taxon>
        <taxon>Teleostei</taxon>
        <taxon>Neoteleostei</taxon>
        <taxon>Acanthomorphata</taxon>
        <taxon>Carangaria</taxon>
        <taxon>Pleuronectiformes</taxon>
        <taxon>Pleuronectoidei</taxon>
        <taxon>Soleidae</taxon>
        <taxon>Solea</taxon>
    </lineage>
</organism>
<protein>
    <submittedName>
        <fullName evidence="3">C-C motif chemokine 20-like</fullName>
    </submittedName>
</protein>
<sequence>MERLSDVIVTTVINRRELHLHLEHYRTGTTHGTMRFNTLFFLLGLSWLCLALAHVSYEDCCLMYVKRMSHSIQKHAVKYRVQETDGGCNIRAVIFTMRRGRVFCTDPRESWVIELRKKLDKQRIKDERNKGPNRINRARVNRG</sequence>
<feature type="domain" description="Chemokine interleukin-8-like" evidence="2">
    <location>
        <begin position="57"/>
        <end position="119"/>
    </location>
</feature>
<dbReference type="EMBL" id="JAGKHQ010000598">
    <property type="protein sequence ID" value="KAG7466755.1"/>
    <property type="molecule type" value="Genomic_DNA"/>
</dbReference>
<dbReference type="GO" id="GO:0006955">
    <property type="term" value="P:immune response"/>
    <property type="evidence" value="ECO:0007669"/>
    <property type="project" value="InterPro"/>
</dbReference>
<dbReference type="InterPro" id="IPR039809">
    <property type="entry name" value="Chemokine_b/g/d"/>
</dbReference>
<evidence type="ECO:0000313" key="4">
    <source>
        <dbReference type="Proteomes" id="UP000693946"/>
    </source>
</evidence>
<name>A0AAV6PID6_SOLSE</name>